<evidence type="ECO:0000313" key="3">
    <source>
        <dbReference type="Proteomes" id="UP000886687"/>
    </source>
</evidence>
<proteinExistence type="predicted"/>
<accession>A0A9E4K2V0</accession>
<dbReference type="AlphaFoldDB" id="A0A9E4K2V0"/>
<keyword evidence="1" id="KW-0472">Membrane</keyword>
<feature type="transmembrane region" description="Helical" evidence="1">
    <location>
        <begin position="39"/>
        <end position="56"/>
    </location>
</feature>
<protein>
    <submittedName>
        <fullName evidence="2">Uncharacterized protein</fullName>
    </submittedName>
</protein>
<dbReference type="EMBL" id="JAEPDI010000001">
    <property type="protein sequence ID" value="MCG7937993.1"/>
    <property type="molecule type" value="Genomic_DNA"/>
</dbReference>
<evidence type="ECO:0000256" key="1">
    <source>
        <dbReference type="SAM" id="Phobius"/>
    </source>
</evidence>
<keyword evidence="1" id="KW-0812">Transmembrane</keyword>
<gene>
    <name evidence="2" type="ORF">JAZ04_03930</name>
</gene>
<keyword evidence="1" id="KW-1133">Transmembrane helix</keyword>
<reference evidence="2" key="1">
    <citation type="journal article" date="2021" name="Proc. Natl. Acad. Sci. U.S.A.">
        <title>Global biogeography of chemosynthetic symbionts reveals both localized and globally distributed symbiont groups. .</title>
        <authorList>
            <person name="Osvatic J.T."/>
            <person name="Wilkins L.G.E."/>
            <person name="Leibrecht L."/>
            <person name="Leray M."/>
            <person name="Zauner S."/>
            <person name="Polzin J."/>
            <person name="Camacho Y."/>
            <person name="Gros O."/>
            <person name="van Gils J.A."/>
            <person name="Eisen J.A."/>
            <person name="Petersen J.M."/>
            <person name="Yuen B."/>
        </authorList>
    </citation>
    <scope>NUCLEOTIDE SEQUENCE</scope>
    <source>
        <strain evidence="2">MAGL173</strain>
    </source>
</reference>
<sequence length="71" mass="8319">MAMGSLALGIYFAQLSLFNAWQTAFEQLEPHYHRFEVQFWLYAMLSVVCVGFFIWLTRDTIKRLNRGGGRN</sequence>
<organism evidence="2 3">
    <name type="scientific">Candidatus Thiodiazotropha lotti</name>
    <dbReference type="NCBI Taxonomy" id="2792787"/>
    <lineage>
        <taxon>Bacteria</taxon>
        <taxon>Pseudomonadati</taxon>
        <taxon>Pseudomonadota</taxon>
        <taxon>Gammaproteobacteria</taxon>
        <taxon>Chromatiales</taxon>
        <taxon>Sedimenticolaceae</taxon>
        <taxon>Candidatus Thiodiazotropha</taxon>
    </lineage>
</organism>
<comment type="caution">
    <text evidence="2">The sequence shown here is derived from an EMBL/GenBank/DDBJ whole genome shotgun (WGS) entry which is preliminary data.</text>
</comment>
<evidence type="ECO:0000313" key="2">
    <source>
        <dbReference type="EMBL" id="MCG7937993.1"/>
    </source>
</evidence>
<dbReference type="Proteomes" id="UP000886687">
    <property type="component" value="Unassembled WGS sequence"/>
</dbReference>
<name>A0A9E4K2V0_9GAMM</name>